<dbReference type="EMBL" id="BQKC01000001">
    <property type="protein sequence ID" value="GJM55975.1"/>
    <property type="molecule type" value="Genomic_DNA"/>
</dbReference>
<evidence type="ECO:0000256" key="2">
    <source>
        <dbReference type="ARBA" id="ARBA00022692"/>
    </source>
</evidence>
<dbReference type="GO" id="GO:0015108">
    <property type="term" value="F:chloride transmembrane transporter activity"/>
    <property type="evidence" value="ECO:0007669"/>
    <property type="project" value="InterPro"/>
</dbReference>
<comment type="subcellular location">
    <subcellularLocation>
        <location evidence="1">Membrane</location>
        <topology evidence="1">Multi-pass membrane protein</topology>
    </subcellularLocation>
</comment>
<dbReference type="GO" id="GO:0016020">
    <property type="term" value="C:membrane"/>
    <property type="evidence" value="ECO:0007669"/>
    <property type="project" value="UniProtKB-SubCell"/>
</dbReference>
<evidence type="ECO:0000256" key="1">
    <source>
        <dbReference type="ARBA" id="ARBA00004141"/>
    </source>
</evidence>
<keyword evidence="2 6" id="KW-0812">Transmembrane</keyword>
<dbReference type="Gene3D" id="1.10.3080.10">
    <property type="entry name" value="Clc chloride channel"/>
    <property type="match status" value="1"/>
</dbReference>
<dbReference type="AlphaFoldDB" id="A0AAV5B6B6"/>
<feature type="transmembrane region" description="Helical" evidence="6">
    <location>
        <begin position="58"/>
        <end position="77"/>
    </location>
</feature>
<dbReference type="PROSITE" id="PS00306">
    <property type="entry name" value="CASEIN_ALPHA_BETA"/>
    <property type="match status" value="1"/>
</dbReference>
<protein>
    <recommendedName>
        <fullName evidence="9">Chloride channel protein</fullName>
    </recommendedName>
</protein>
<reference evidence="7" key="1">
    <citation type="journal article" date="2022" name="Int. J. Syst. Evol. Microbiol.">
        <title>Granulimonas faecalis gen. nov., sp. nov., and Leptogranulimonas caecicola gen. nov., sp. nov., novel lactate-producing Atopobiaceae bacteria isolated from mouse intestines, and an emended description of the family Atopobiaceae.</title>
        <authorList>
            <person name="Morinaga K."/>
            <person name="Kusada H."/>
            <person name="Sakamoto S."/>
            <person name="Murakami T."/>
            <person name="Toyoda A."/>
            <person name="Mori H."/>
            <person name="Meng X.Y."/>
            <person name="Takashino M."/>
            <person name="Murotomi K."/>
            <person name="Tamaki H."/>
        </authorList>
    </citation>
    <scope>NUCLEOTIDE SEQUENCE</scope>
    <source>
        <strain evidence="7">OPF53</strain>
    </source>
</reference>
<evidence type="ECO:0000313" key="8">
    <source>
        <dbReference type="Proteomes" id="UP001055025"/>
    </source>
</evidence>
<dbReference type="RefSeq" id="WP_135978478.1">
    <property type="nucleotide sequence ID" value="NZ_BQKC01000001.1"/>
</dbReference>
<evidence type="ECO:0000256" key="6">
    <source>
        <dbReference type="SAM" id="Phobius"/>
    </source>
</evidence>
<evidence type="ECO:0000313" key="7">
    <source>
        <dbReference type="EMBL" id="GJM55975.1"/>
    </source>
</evidence>
<feature type="transmembrane region" description="Helical" evidence="6">
    <location>
        <begin position="340"/>
        <end position="369"/>
    </location>
</feature>
<keyword evidence="4 6" id="KW-1133">Transmembrane helix</keyword>
<keyword evidence="8" id="KW-1185">Reference proteome</keyword>
<dbReference type="SUPFAM" id="SSF81340">
    <property type="entry name" value="Clc chloride channel"/>
    <property type="match status" value="1"/>
</dbReference>
<proteinExistence type="predicted"/>
<dbReference type="Pfam" id="PF00654">
    <property type="entry name" value="Voltage_CLC"/>
    <property type="match status" value="1"/>
</dbReference>
<feature type="transmembrane region" description="Helical" evidence="6">
    <location>
        <begin position="196"/>
        <end position="214"/>
    </location>
</feature>
<accession>A0AAV5B6B6</accession>
<evidence type="ECO:0000256" key="5">
    <source>
        <dbReference type="ARBA" id="ARBA00023136"/>
    </source>
</evidence>
<evidence type="ECO:0000256" key="4">
    <source>
        <dbReference type="ARBA" id="ARBA00022989"/>
    </source>
</evidence>
<keyword evidence="5 6" id="KW-0472">Membrane</keyword>
<comment type="caution">
    <text evidence="7">The sequence shown here is derived from an EMBL/GenBank/DDBJ whole genome shotgun (WGS) entry which is preliminary data.</text>
</comment>
<feature type="transmembrane region" description="Helical" evidence="6">
    <location>
        <begin position="159"/>
        <end position="184"/>
    </location>
</feature>
<dbReference type="InterPro" id="IPR031305">
    <property type="entry name" value="Casein_CS"/>
</dbReference>
<keyword evidence="3" id="KW-0732">Signal</keyword>
<dbReference type="Proteomes" id="UP001055025">
    <property type="component" value="Unassembled WGS sequence"/>
</dbReference>
<feature type="transmembrane region" description="Helical" evidence="6">
    <location>
        <begin position="310"/>
        <end position="328"/>
    </location>
</feature>
<name>A0AAV5B6B6_9ACTN</name>
<organism evidence="7 8">
    <name type="scientific">Granulimonas faecalis</name>
    <dbReference type="NCBI Taxonomy" id="2894155"/>
    <lineage>
        <taxon>Bacteria</taxon>
        <taxon>Bacillati</taxon>
        <taxon>Actinomycetota</taxon>
        <taxon>Coriobacteriia</taxon>
        <taxon>Coriobacteriales</taxon>
        <taxon>Kribbibacteriaceae</taxon>
        <taxon>Granulimonas</taxon>
    </lineage>
</organism>
<evidence type="ECO:0000256" key="3">
    <source>
        <dbReference type="ARBA" id="ARBA00022729"/>
    </source>
</evidence>
<dbReference type="InterPro" id="IPR001807">
    <property type="entry name" value="ClC"/>
</dbReference>
<dbReference type="InterPro" id="IPR014743">
    <property type="entry name" value="Cl-channel_core"/>
</dbReference>
<feature type="transmembrane region" description="Helical" evidence="6">
    <location>
        <begin position="389"/>
        <end position="407"/>
    </location>
</feature>
<gene>
    <name evidence="7" type="ORF">ATOP_16300</name>
</gene>
<evidence type="ECO:0008006" key="9">
    <source>
        <dbReference type="Google" id="ProtNLM"/>
    </source>
</evidence>
<feature type="transmembrane region" description="Helical" evidence="6">
    <location>
        <begin position="107"/>
        <end position="125"/>
    </location>
</feature>
<feature type="transmembrane region" description="Helical" evidence="6">
    <location>
        <begin position="28"/>
        <end position="52"/>
    </location>
</feature>
<feature type="transmembrane region" description="Helical" evidence="6">
    <location>
        <begin position="269"/>
        <end position="290"/>
    </location>
</feature>
<feature type="transmembrane region" description="Helical" evidence="6">
    <location>
        <begin position="234"/>
        <end position="257"/>
    </location>
</feature>
<sequence>MGQRMTAAATWTRRRLEAYDWAMGARRVAFAVACGILCGLANVVLCLGVSWAGDAWRALPWLSALLPALAALEVVMYRRLGVVMDLRPGFNGLMKDMGANRRLPTRVGPTMLAGTLMSLLGGASVGPDSAAKYLGASVGAAMVPWFSVDDDNGEPAYDWAVACGLAACFSALLCAPLGVFAYLVEHLAARRCRVRHLPTVLLSCLVAAAFARPMGLQIQTPFVGSRAAAAPDLAGALLVAVGAAVAGVGFEVGVRLLEGLRSRMGRDPMRCLVTGGVVVAVALLVVPGLMGWAGLGTDLVVPALAEPHGGWGFALKLALTVVCLGFGLRGGEVTVMFVTGALMGSAVASLCGADPLLTGALAMAALYGVALGCPISGALVGCEFFGWGFAPWLLPCIGAAWLGRTALKGVVDQVRRHRE</sequence>